<keyword evidence="2" id="KW-0238">DNA-binding</keyword>
<dbReference type="Proteomes" id="UP001558481">
    <property type="component" value="Unassembled WGS sequence"/>
</dbReference>
<dbReference type="Pfam" id="PF00392">
    <property type="entry name" value="GntR"/>
    <property type="match status" value="1"/>
</dbReference>
<gene>
    <name evidence="5" type="ORF">VVR66_11925</name>
</gene>
<name>A0ABV3V673_9MICC</name>
<reference evidence="5 6" key="1">
    <citation type="journal article" date="2024" name="Fungal Genet. Biol.">
        <title>The porcine skin microbiome exhibits broad fungal antagonism.</title>
        <authorList>
            <person name="De La Cruz K.F."/>
            <person name="Townsend E.C."/>
            <person name="Alex Cheong J.Z."/>
            <person name="Salamzade R."/>
            <person name="Liu A."/>
            <person name="Sandstrom S."/>
            <person name="Davila E."/>
            <person name="Huang L."/>
            <person name="Xu K.H."/>
            <person name="Wu S.Y."/>
            <person name="Meudt J.J."/>
            <person name="Shanmuganayagam D."/>
            <person name="Gibson A.L.F."/>
            <person name="Kalan L.R."/>
        </authorList>
    </citation>
    <scope>NUCLEOTIDE SEQUENCE [LARGE SCALE GENOMIC DNA]</scope>
    <source>
        <strain evidence="5 6">LK2625</strain>
    </source>
</reference>
<dbReference type="InterPro" id="IPR011711">
    <property type="entry name" value="GntR_C"/>
</dbReference>
<dbReference type="Gene3D" id="1.20.120.530">
    <property type="entry name" value="GntR ligand-binding domain-like"/>
    <property type="match status" value="1"/>
</dbReference>
<dbReference type="PANTHER" id="PTHR43537">
    <property type="entry name" value="TRANSCRIPTIONAL REGULATOR, GNTR FAMILY"/>
    <property type="match status" value="1"/>
</dbReference>
<dbReference type="SMART" id="SM00345">
    <property type="entry name" value="HTH_GNTR"/>
    <property type="match status" value="1"/>
</dbReference>
<dbReference type="EMBL" id="JAYWLU010000012">
    <property type="protein sequence ID" value="MEX3595424.1"/>
    <property type="molecule type" value="Genomic_DNA"/>
</dbReference>
<protein>
    <submittedName>
        <fullName evidence="5">FadR/GntR family transcriptional regulator</fullName>
    </submittedName>
</protein>
<evidence type="ECO:0000313" key="6">
    <source>
        <dbReference type="Proteomes" id="UP001558481"/>
    </source>
</evidence>
<dbReference type="Pfam" id="PF07729">
    <property type="entry name" value="FCD"/>
    <property type="match status" value="1"/>
</dbReference>
<evidence type="ECO:0000313" key="5">
    <source>
        <dbReference type="EMBL" id="MEX3595424.1"/>
    </source>
</evidence>
<dbReference type="CDD" id="cd07377">
    <property type="entry name" value="WHTH_GntR"/>
    <property type="match status" value="1"/>
</dbReference>
<keyword evidence="3" id="KW-0804">Transcription</keyword>
<evidence type="ECO:0000256" key="3">
    <source>
        <dbReference type="ARBA" id="ARBA00023163"/>
    </source>
</evidence>
<evidence type="ECO:0000256" key="2">
    <source>
        <dbReference type="ARBA" id="ARBA00023125"/>
    </source>
</evidence>
<evidence type="ECO:0000259" key="4">
    <source>
        <dbReference type="PROSITE" id="PS50949"/>
    </source>
</evidence>
<dbReference type="InterPro" id="IPR008920">
    <property type="entry name" value="TF_FadR/GntR_C"/>
</dbReference>
<keyword evidence="6" id="KW-1185">Reference proteome</keyword>
<proteinExistence type="predicted"/>
<feature type="domain" description="HTH gntR-type" evidence="4">
    <location>
        <begin position="11"/>
        <end position="79"/>
    </location>
</feature>
<organism evidence="5 6">
    <name type="scientific">Kocuria carniphila</name>
    <dbReference type="NCBI Taxonomy" id="262208"/>
    <lineage>
        <taxon>Bacteria</taxon>
        <taxon>Bacillati</taxon>
        <taxon>Actinomycetota</taxon>
        <taxon>Actinomycetes</taxon>
        <taxon>Micrococcales</taxon>
        <taxon>Micrococcaceae</taxon>
        <taxon>Kocuria</taxon>
    </lineage>
</organism>
<dbReference type="RefSeq" id="WP_095798544.1">
    <property type="nucleotide sequence ID" value="NZ_CAUREL010000007.1"/>
</dbReference>
<dbReference type="InterPro" id="IPR036388">
    <property type="entry name" value="WH-like_DNA-bd_sf"/>
</dbReference>
<comment type="caution">
    <text evidence="5">The sequence shown here is derived from an EMBL/GenBank/DDBJ whole genome shotgun (WGS) entry which is preliminary data.</text>
</comment>
<dbReference type="PRINTS" id="PR00035">
    <property type="entry name" value="HTHGNTR"/>
</dbReference>
<keyword evidence="1" id="KW-0805">Transcription regulation</keyword>
<dbReference type="PROSITE" id="PS50949">
    <property type="entry name" value="HTH_GNTR"/>
    <property type="match status" value="1"/>
</dbReference>
<dbReference type="SUPFAM" id="SSF46785">
    <property type="entry name" value="Winged helix' DNA-binding domain"/>
    <property type="match status" value="1"/>
</dbReference>
<accession>A0ABV3V673</accession>
<dbReference type="PANTHER" id="PTHR43537:SF5">
    <property type="entry name" value="UXU OPERON TRANSCRIPTIONAL REGULATOR"/>
    <property type="match status" value="1"/>
</dbReference>
<evidence type="ECO:0000256" key="1">
    <source>
        <dbReference type="ARBA" id="ARBA00023015"/>
    </source>
</evidence>
<dbReference type="InterPro" id="IPR000524">
    <property type="entry name" value="Tscrpt_reg_HTH_GntR"/>
</dbReference>
<dbReference type="InterPro" id="IPR036390">
    <property type="entry name" value="WH_DNA-bd_sf"/>
</dbReference>
<dbReference type="SUPFAM" id="SSF48008">
    <property type="entry name" value="GntR ligand-binding domain-like"/>
    <property type="match status" value="1"/>
</dbReference>
<dbReference type="SMART" id="SM00895">
    <property type="entry name" value="FCD"/>
    <property type="match status" value="1"/>
</dbReference>
<sequence>MSELAAPARGRHTMDQLQQRITDLILERGLKVGDPVPPESELREIFGVSRNSLREALKMLQAVGIVEIRHGYGTFVAGHPLAALGRTLEFRARLSLQSSGVAAQELVDVREALECGLVGRAIEAMDPERLERLDAIVSAMEARAERGETVRVEDKDFHRVLFEPIDNAILAELLTTFWQVYSGIHQSVETPTGETTEHVTDTAAAHRAILDAVRAGDSAAAARLLSGHFVGIRRLIERATEESRPGTGTLEVVES</sequence>
<dbReference type="Gene3D" id="1.10.10.10">
    <property type="entry name" value="Winged helix-like DNA-binding domain superfamily/Winged helix DNA-binding domain"/>
    <property type="match status" value="1"/>
</dbReference>